<protein>
    <submittedName>
        <fullName evidence="3">Uncharacterized protein</fullName>
    </submittedName>
</protein>
<evidence type="ECO:0000256" key="2">
    <source>
        <dbReference type="SAM" id="MobiDB-lite"/>
    </source>
</evidence>
<evidence type="ECO:0000256" key="1">
    <source>
        <dbReference type="SAM" id="Coils"/>
    </source>
</evidence>
<keyword evidence="1" id="KW-0175">Coiled coil</keyword>
<dbReference type="KEGG" id="nwr:E3U44_04335"/>
<reference evidence="3 4" key="1">
    <citation type="submission" date="2019-03" db="EMBL/GenBank/DDBJ databases">
        <title>The genome sequence of Nitrosococcus wardiae strain D1FHST reveals the archetypal metabolic capacity of ammonia-oxidizing Gammaproteobacteria.</title>
        <authorList>
            <person name="Wang L."/>
            <person name="Lim C.K."/>
            <person name="Hanson T.E."/>
            <person name="Dang H."/>
            <person name="Klotz M.G."/>
        </authorList>
    </citation>
    <scope>NUCLEOTIDE SEQUENCE [LARGE SCALE GENOMIC DNA]</scope>
    <source>
        <strain evidence="3 4">D1FHS</strain>
    </source>
</reference>
<evidence type="ECO:0000313" key="3">
    <source>
        <dbReference type="EMBL" id="QBQ53824.1"/>
    </source>
</evidence>
<feature type="coiled-coil region" evidence="1">
    <location>
        <begin position="242"/>
        <end position="297"/>
    </location>
</feature>
<dbReference type="AlphaFoldDB" id="A0A4P7BXF6"/>
<keyword evidence="4" id="KW-1185">Reference proteome</keyword>
<organism evidence="3 4">
    <name type="scientific">Nitrosococcus wardiae</name>
    <dbReference type="NCBI Taxonomy" id="1814290"/>
    <lineage>
        <taxon>Bacteria</taxon>
        <taxon>Pseudomonadati</taxon>
        <taxon>Pseudomonadota</taxon>
        <taxon>Gammaproteobacteria</taxon>
        <taxon>Chromatiales</taxon>
        <taxon>Chromatiaceae</taxon>
        <taxon>Nitrosococcus</taxon>
    </lineage>
</organism>
<accession>A0A4P7BXF6</accession>
<dbReference type="Proteomes" id="UP000294325">
    <property type="component" value="Chromosome"/>
</dbReference>
<sequence>MVPEDKAKQELEIKAMPEKERQEKKKEKEPAFKSEDLRSLNDYYQIKKLSATRFLSALKKNKVAKLQENDVQHCLDGLDDKDPEFARTLDLLFYAARAQSPLARQCITFASQACRQQLSKHYQIDLDLNKSADVIFAEAFHGLKPGLTGKKVDNRSVNLLKAMGIWKIHSRNLDEIEAVGFLAKELLSKKANRNGGIPAIFEILFRPMNKIKAITDMLRIAEYGLIKAQHARELEMRERQQRDREFRRAQDYLDQLREARAELERKEGEIADLRAKLKASEDERAFLEKRIEHQKAISAHREGELRGHSRVFLEKKLSPLLETAHEFAELKLPRESIIVERLEMAREEIRREIEWLRSTD</sequence>
<proteinExistence type="predicted"/>
<name>A0A4P7BXF6_9GAMM</name>
<gene>
    <name evidence="3" type="ORF">E3U44_04335</name>
</gene>
<evidence type="ECO:0000313" key="4">
    <source>
        <dbReference type="Proteomes" id="UP000294325"/>
    </source>
</evidence>
<feature type="region of interest" description="Disordered" evidence="2">
    <location>
        <begin position="1"/>
        <end position="32"/>
    </location>
</feature>
<dbReference type="EMBL" id="CP038033">
    <property type="protein sequence ID" value="QBQ53824.1"/>
    <property type="molecule type" value="Genomic_DNA"/>
</dbReference>
<dbReference type="RefSeq" id="WP_134356834.1">
    <property type="nucleotide sequence ID" value="NZ_CP038033.1"/>
</dbReference>